<dbReference type="Proteomes" id="UP000530670">
    <property type="component" value="Unassembled WGS sequence"/>
</dbReference>
<keyword evidence="2" id="KW-1185">Reference proteome</keyword>
<sequence>MGVCHKFRNLLLKTRPLTGYAATGQKFTFDVERDTLLVHGMNIPDFLKTPQLPNLHGVRRLVSHLPYTIGWGSYDYLQRTMRGMRHPWAIDAMAHDPLDTAYEESLPFETSFTVAQELGSLCFEHYQDRYEIPMIGLHGYSKTRRDRRNPRQQEYSQGGQWAGFRVYLAMQEVEFRPLTWDEVEHLVHQPKQPENIIRDQTKELPGGAYGWIKVKEYNAATDELWVKQVATTWKMVHASLHQPGDDIEDYIIGPH</sequence>
<dbReference type="AlphaFoldDB" id="A0A8H5QB43"/>
<dbReference type="EMBL" id="JAAQRI010000601">
    <property type="protein sequence ID" value="KAF5611534.1"/>
    <property type="molecule type" value="Genomic_DNA"/>
</dbReference>
<evidence type="ECO:0000313" key="2">
    <source>
        <dbReference type="Proteomes" id="UP000530670"/>
    </source>
</evidence>
<accession>A0A8H5QB43</accession>
<dbReference type="RefSeq" id="XP_037198804.1">
    <property type="nucleotide sequence ID" value="XM_037347395.1"/>
</dbReference>
<organism evidence="1 2">
    <name type="scientific">Fusarium tjaetaba</name>
    <dbReference type="NCBI Taxonomy" id="1567544"/>
    <lineage>
        <taxon>Eukaryota</taxon>
        <taxon>Fungi</taxon>
        <taxon>Dikarya</taxon>
        <taxon>Ascomycota</taxon>
        <taxon>Pezizomycotina</taxon>
        <taxon>Sordariomycetes</taxon>
        <taxon>Hypocreomycetidae</taxon>
        <taxon>Hypocreales</taxon>
        <taxon>Nectriaceae</taxon>
        <taxon>Fusarium</taxon>
        <taxon>Fusarium fujikuroi species complex</taxon>
    </lineage>
</organism>
<comment type="caution">
    <text evidence="1">The sequence shown here is derived from an EMBL/GenBank/DDBJ whole genome shotgun (WGS) entry which is preliminary data.</text>
</comment>
<reference evidence="1 2" key="1">
    <citation type="submission" date="2020-05" db="EMBL/GenBank/DDBJ databases">
        <title>Identification and distribution of gene clusters putatively required for synthesis of sphingolipid metabolism inhibitors in phylogenetically diverse species of the filamentous fungus Fusarium.</title>
        <authorList>
            <person name="Kim H.-S."/>
            <person name="Busman M."/>
            <person name="Brown D.W."/>
            <person name="Divon H."/>
            <person name="Uhlig S."/>
            <person name="Proctor R.H."/>
        </authorList>
    </citation>
    <scope>NUCLEOTIDE SEQUENCE [LARGE SCALE GENOMIC DNA]</scope>
    <source>
        <strain evidence="1 2">NRRL 66243</strain>
    </source>
</reference>
<proteinExistence type="predicted"/>
<protein>
    <submittedName>
        <fullName evidence="1">K P-type ATPase (Mediates high-affinity potassium or sodium uptake)</fullName>
    </submittedName>
</protein>
<name>A0A8H5QB43_9HYPO</name>
<gene>
    <name evidence="1" type="ORF">FTJAE_14187</name>
</gene>
<evidence type="ECO:0000313" key="1">
    <source>
        <dbReference type="EMBL" id="KAF5611534.1"/>
    </source>
</evidence>
<dbReference type="GeneID" id="59299665"/>
<dbReference type="OrthoDB" id="5090029at2759"/>